<comment type="function">
    <text evidence="12">DNA repair enzyme that has both DNA N-glycosylase activity and AP-lyase activity. The DNA N-glycosylase activity releases various damaged pyrimidines from DNA by cleaving the N-glycosidic bond, leaving an AP (apurinic/apyrimidinic) site. The AP-lyase activity cleaves the phosphodiester bond 3' to the AP site by a beta-elimination, leaving a 3'-terminal unsaturated sugar and a product with a terminal 5'-phosphate.</text>
</comment>
<name>A0A6I6DA17_9FIRM</name>
<evidence type="ECO:0000256" key="8">
    <source>
        <dbReference type="ARBA" id="ARBA00023125"/>
    </source>
</evidence>
<evidence type="ECO:0000313" key="15">
    <source>
        <dbReference type="Proteomes" id="UP000426444"/>
    </source>
</evidence>
<dbReference type="EC" id="4.2.99.18" evidence="12"/>
<reference evidence="15" key="1">
    <citation type="journal article" date="2019" name="Microbiology">
        <title>Complete Genome Sequence of an Uncultured Bacterium of the Candidate Phylum Bipolaricaulota.</title>
        <authorList>
            <person name="Kadnikov V.V."/>
            <person name="Mardanov A.V."/>
            <person name="Beletsky A.V."/>
            <person name="Frank Y.A."/>
            <person name="Karnachuk O.V."/>
            <person name="Ravin N.V."/>
        </authorList>
    </citation>
    <scope>NUCLEOTIDE SEQUENCE [LARGE SCALE GENOMIC DNA]</scope>
</reference>
<keyword evidence="3 12" id="KW-0479">Metal-binding</keyword>
<evidence type="ECO:0000259" key="13">
    <source>
        <dbReference type="SMART" id="SM00478"/>
    </source>
</evidence>
<accession>A0A6I6DA17</accession>
<dbReference type="NCBIfam" id="TIGR01083">
    <property type="entry name" value="nth"/>
    <property type="match status" value="1"/>
</dbReference>
<dbReference type="CDD" id="cd00056">
    <property type="entry name" value="ENDO3c"/>
    <property type="match status" value="1"/>
</dbReference>
<keyword evidence="10 12" id="KW-0456">Lyase</keyword>
<feature type="binding site" evidence="12">
    <location>
        <position position="201"/>
    </location>
    <ligand>
        <name>[4Fe-4S] cluster</name>
        <dbReference type="ChEBI" id="CHEBI:49883"/>
    </ligand>
</feature>
<dbReference type="PANTHER" id="PTHR10359">
    <property type="entry name" value="A/G-SPECIFIC ADENINE GLYCOSYLASE/ENDONUCLEASE III"/>
    <property type="match status" value="1"/>
</dbReference>
<dbReference type="Pfam" id="PF10576">
    <property type="entry name" value="EndIII_4Fe-2S"/>
    <property type="match status" value="1"/>
</dbReference>
<keyword evidence="7 12" id="KW-0411">Iron-sulfur</keyword>
<dbReference type="GO" id="GO:0140078">
    <property type="term" value="F:class I DNA-(apurinic or apyrimidinic site) endonuclease activity"/>
    <property type="evidence" value="ECO:0007669"/>
    <property type="project" value="UniProtKB-EC"/>
</dbReference>
<keyword evidence="4 12" id="KW-0227">DNA damage</keyword>
<evidence type="ECO:0000256" key="10">
    <source>
        <dbReference type="ARBA" id="ARBA00023239"/>
    </source>
</evidence>
<protein>
    <recommendedName>
        <fullName evidence="12">Endonuclease III</fullName>
        <ecNumber evidence="12">4.2.99.18</ecNumber>
    </recommendedName>
    <alternativeName>
        <fullName evidence="12">DNA-(apurinic or apyrimidinic site) lyase</fullName>
    </alternativeName>
</protein>
<proteinExistence type="inferred from homology"/>
<dbReference type="InterPro" id="IPR004036">
    <property type="entry name" value="Endonuclease-III-like_CS2"/>
</dbReference>
<dbReference type="HAMAP" id="MF_00942">
    <property type="entry name" value="Nth"/>
    <property type="match status" value="1"/>
</dbReference>
<dbReference type="InterPro" id="IPR003651">
    <property type="entry name" value="Endonuclease3_FeS-loop_motif"/>
</dbReference>
<dbReference type="Pfam" id="PF00730">
    <property type="entry name" value="HhH-GPD"/>
    <property type="match status" value="1"/>
</dbReference>
<keyword evidence="15" id="KW-1185">Reference proteome</keyword>
<keyword evidence="14" id="KW-0540">Nuclease</keyword>
<dbReference type="FunFam" id="1.10.340.30:FF:000001">
    <property type="entry name" value="Endonuclease III"/>
    <property type="match status" value="1"/>
</dbReference>
<keyword evidence="5 12" id="KW-0378">Hydrolase</keyword>
<sequence>MKNSIEIMNTLENEYPLAGTELEYSNLFELLISIVLSAQSTDFQVNRVTKRLFKRFKGVDDFANANINELENLIKGVGIYKNKAKNIKHLAIILRDKYNGNIPNDFNELIKLPGVGRKTANVLLSVGFNYPALGVDTHVQRVSNRLGLVKEKNPEKTELMLKHIFPRENWTKIHHLLIHHGRKVCKAKNPDCLNCVLNNLCSKII</sequence>
<dbReference type="Gene3D" id="1.10.1670.10">
    <property type="entry name" value="Helix-hairpin-Helix base-excision DNA repair enzymes (C-terminal)"/>
    <property type="match status" value="1"/>
</dbReference>
<feature type="binding site" evidence="12">
    <location>
        <position position="195"/>
    </location>
    <ligand>
        <name>[4Fe-4S] cluster</name>
        <dbReference type="ChEBI" id="CHEBI:49883"/>
    </ligand>
</feature>
<keyword evidence="8 12" id="KW-0238">DNA-binding</keyword>
<feature type="binding site" evidence="12">
    <location>
        <position position="192"/>
    </location>
    <ligand>
        <name>[4Fe-4S] cluster</name>
        <dbReference type="ChEBI" id="CHEBI:49883"/>
    </ligand>
</feature>
<evidence type="ECO:0000256" key="3">
    <source>
        <dbReference type="ARBA" id="ARBA00022723"/>
    </source>
</evidence>
<dbReference type="GO" id="GO:0046872">
    <property type="term" value="F:metal ion binding"/>
    <property type="evidence" value="ECO:0007669"/>
    <property type="project" value="UniProtKB-KW"/>
</dbReference>
<dbReference type="Gene3D" id="1.10.340.30">
    <property type="entry name" value="Hypothetical protein, domain 2"/>
    <property type="match status" value="1"/>
</dbReference>
<dbReference type="OrthoDB" id="9800977at2"/>
<evidence type="ECO:0000256" key="6">
    <source>
        <dbReference type="ARBA" id="ARBA00023004"/>
    </source>
</evidence>
<keyword evidence="14" id="KW-0255">Endonuclease</keyword>
<dbReference type="InterPro" id="IPR000445">
    <property type="entry name" value="HhH_motif"/>
</dbReference>
<feature type="binding site" evidence="12">
    <location>
        <position position="185"/>
    </location>
    <ligand>
        <name>[4Fe-4S] cluster</name>
        <dbReference type="ChEBI" id="CHEBI:49883"/>
    </ligand>
</feature>
<dbReference type="AlphaFoldDB" id="A0A6I6DA17"/>
<keyword evidence="11 12" id="KW-0326">Glycosidase</keyword>
<comment type="cofactor">
    <cofactor evidence="12">
        <name>[4Fe-4S] cluster</name>
        <dbReference type="ChEBI" id="CHEBI:49883"/>
    </cofactor>
    <text evidence="12">Binds 1 [4Fe-4S] cluster.</text>
</comment>
<dbReference type="PANTHER" id="PTHR10359:SF18">
    <property type="entry name" value="ENDONUCLEASE III"/>
    <property type="match status" value="1"/>
</dbReference>
<dbReference type="InterPro" id="IPR011257">
    <property type="entry name" value="DNA_glycosylase"/>
</dbReference>
<dbReference type="PIRSF" id="PIRSF001435">
    <property type="entry name" value="Nth"/>
    <property type="match status" value="1"/>
</dbReference>
<dbReference type="PROSITE" id="PS01155">
    <property type="entry name" value="ENDONUCLEASE_III_2"/>
    <property type="match status" value="1"/>
</dbReference>
<dbReference type="GO" id="GO:0019104">
    <property type="term" value="F:DNA N-glycosylase activity"/>
    <property type="evidence" value="ECO:0007669"/>
    <property type="project" value="UniProtKB-UniRule"/>
</dbReference>
<evidence type="ECO:0000256" key="7">
    <source>
        <dbReference type="ARBA" id="ARBA00023014"/>
    </source>
</evidence>
<dbReference type="InterPro" id="IPR023170">
    <property type="entry name" value="HhH_base_excis_C"/>
</dbReference>
<organism evidence="14 15">
    <name type="scientific">Candidatus Syntrophocurvum alkaliphilum</name>
    <dbReference type="NCBI Taxonomy" id="2293317"/>
    <lineage>
        <taxon>Bacteria</taxon>
        <taxon>Bacillati</taxon>
        <taxon>Bacillota</taxon>
        <taxon>Clostridia</taxon>
        <taxon>Eubacteriales</taxon>
        <taxon>Syntrophomonadaceae</taxon>
        <taxon>Candidatus Syntrophocurvum</taxon>
    </lineage>
</organism>
<keyword evidence="9 12" id="KW-0234">DNA repair</keyword>
<evidence type="ECO:0000256" key="4">
    <source>
        <dbReference type="ARBA" id="ARBA00022763"/>
    </source>
</evidence>
<dbReference type="SMART" id="SM00478">
    <property type="entry name" value="ENDO3c"/>
    <property type="match status" value="1"/>
</dbReference>
<evidence type="ECO:0000256" key="1">
    <source>
        <dbReference type="ARBA" id="ARBA00008343"/>
    </source>
</evidence>
<keyword evidence="2 12" id="KW-0004">4Fe-4S</keyword>
<evidence type="ECO:0000256" key="9">
    <source>
        <dbReference type="ARBA" id="ARBA00023204"/>
    </source>
</evidence>
<dbReference type="EMBL" id="CP046457">
    <property type="protein sequence ID" value="QGT99688.1"/>
    <property type="molecule type" value="Genomic_DNA"/>
</dbReference>
<feature type="domain" description="HhH-GPD" evidence="13">
    <location>
        <begin position="36"/>
        <end position="183"/>
    </location>
</feature>
<evidence type="ECO:0000313" key="14">
    <source>
        <dbReference type="EMBL" id="QGT99688.1"/>
    </source>
</evidence>
<dbReference type="KEGG" id="salq:SYNTR_1095"/>
<gene>
    <name evidence="12" type="primary">nth</name>
    <name evidence="14" type="ORF">SYNTR_1095</name>
</gene>
<evidence type="ECO:0000256" key="5">
    <source>
        <dbReference type="ARBA" id="ARBA00022801"/>
    </source>
</evidence>
<dbReference type="GO" id="GO:0006285">
    <property type="term" value="P:base-excision repair, AP site formation"/>
    <property type="evidence" value="ECO:0007669"/>
    <property type="project" value="TreeGrafter"/>
</dbReference>
<dbReference type="InterPro" id="IPR005759">
    <property type="entry name" value="Nth"/>
</dbReference>
<comment type="catalytic activity">
    <reaction evidence="12">
        <text>2'-deoxyribonucleotide-(2'-deoxyribose 5'-phosphate)-2'-deoxyribonucleotide-DNA = a 3'-end 2'-deoxyribonucleotide-(2,3-dehydro-2,3-deoxyribose 5'-phosphate)-DNA + a 5'-end 5'-phospho-2'-deoxyribonucleoside-DNA + H(+)</text>
        <dbReference type="Rhea" id="RHEA:66592"/>
        <dbReference type="Rhea" id="RHEA-COMP:13180"/>
        <dbReference type="Rhea" id="RHEA-COMP:16897"/>
        <dbReference type="Rhea" id="RHEA-COMP:17067"/>
        <dbReference type="ChEBI" id="CHEBI:15378"/>
        <dbReference type="ChEBI" id="CHEBI:136412"/>
        <dbReference type="ChEBI" id="CHEBI:157695"/>
        <dbReference type="ChEBI" id="CHEBI:167181"/>
        <dbReference type="EC" id="4.2.99.18"/>
    </reaction>
</comment>
<comment type="similarity">
    <text evidence="1 12">Belongs to the Nth/MutY family.</text>
</comment>
<dbReference type="Proteomes" id="UP000426444">
    <property type="component" value="Chromosome"/>
</dbReference>
<dbReference type="SUPFAM" id="SSF48150">
    <property type="entry name" value="DNA-glycosylase"/>
    <property type="match status" value="1"/>
</dbReference>
<evidence type="ECO:0000256" key="11">
    <source>
        <dbReference type="ARBA" id="ARBA00023295"/>
    </source>
</evidence>
<evidence type="ECO:0000256" key="2">
    <source>
        <dbReference type="ARBA" id="ARBA00022485"/>
    </source>
</evidence>
<dbReference type="Pfam" id="PF00633">
    <property type="entry name" value="HHH"/>
    <property type="match status" value="1"/>
</dbReference>
<evidence type="ECO:0000256" key="12">
    <source>
        <dbReference type="HAMAP-Rule" id="MF_00942"/>
    </source>
</evidence>
<dbReference type="GO" id="GO:0051539">
    <property type="term" value="F:4 iron, 4 sulfur cluster binding"/>
    <property type="evidence" value="ECO:0007669"/>
    <property type="project" value="UniProtKB-UniRule"/>
</dbReference>
<dbReference type="InterPro" id="IPR003265">
    <property type="entry name" value="HhH-GPD_domain"/>
</dbReference>
<dbReference type="FunFam" id="1.10.1670.10:FF:000001">
    <property type="entry name" value="Endonuclease III"/>
    <property type="match status" value="1"/>
</dbReference>
<dbReference type="GO" id="GO:0003677">
    <property type="term" value="F:DNA binding"/>
    <property type="evidence" value="ECO:0007669"/>
    <property type="project" value="UniProtKB-UniRule"/>
</dbReference>
<keyword evidence="6 12" id="KW-0408">Iron</keyword>